<protein>
    <submittedName>
        <fullName evidence="2">Uncharacterized protein</fullName>
    </submittedName>
</protein>
<dbReference type="OrthoDB" id="10545899at2759"/>
<sequence length="201" mass="21390">MASMAASARAAHLDAASQALLASSPAVSAYLQTQRTENLTTSNKDSSIQACLSCGSLLIAGWNASLVRTSKRTRQDRLAGNTSKSCKIKCSPCGTTQDMRLKSTEKISTKSHKPILHPTAQPKVQRNPIHSHPRAQSTPGPNDASAQASPLPAEEPVEASSKKRSRNKKSTNNLQAMLANRKATTNPRNTGFGLGLGDFIK</sequence>
<evidence type="ECO:0000256" key="1">
    <source>
        <dbReference type="SAM" id="MobiDB-lite"/>
    </source>
</evidence>
<feature type="compositionally biased region" description="Gly residues" evidence="1">
    <location>
        <begin position="192"/>
        <end position="201"/>
    </location>
</feature>
<feature type="compositionally biased region" description="Polar residues" evidence="1">
    <location>
        <begin position="134"/>
        <end position="148"/>
    </location>
</feature>
<dbReference type="EMBL" id="LKMD01000108">
    <property type="protein sequence ID" value="PIA88734.1"/>
    <property type="molecule type" value="Genomic_DNA"/>
</dbReference>
<name>A0A2G5H867_CERBT</name>
<dbReference type="Proteomes" id="UP000230605">
    <property type="component" value="Chromosome 5"/>
</dbReference>
<evidence type="ECO:0000313" key="2">
    <source>
        <dbReference type="EMBL" id="PIA88734.1"/>
    </source>
</evidence>
<accession>A0A2G5H867</accession>
<evidence type="ECO:0000313" key="3">
    <source>
        <dbReference type="Proteomes" id="UP000230605"/>
    </source>
</evidence>
<comment type="caution">
    <text evidence="2">The sequence shown here is derived from an EMBL/GenBank/DDBJ whole genome shotgun (WGS) entry which is preliminary data.</text>
</comment>
<reference evidence="2 3" key="1">
    <citation type="submission" date="2015-10" db="EMBL/GenBank/DDBJ databases">
        <title>The cercosporin biosynthetic gene cluster was horizontally transferred to several fungal lineages and shown to be expanded in Cercospora beticola based on microsynteny with recipient genomes.</title>
        <authorList>
            <person name="De Jonge R."/>
            <person name="Ebert M.K."/>
            <person name="Suttle J.C."/>
            <person name="Jurick Ii W.M."/>
            <person name="Secor G.A."/>
            <person name="Thomma B.P."/>
            <person name="Van De Peer Y."/>
            <person name="Bolton M.D."/>
        </authorList>
    </citation>
    <scope>NUCLEOTIDE SEQUENCE [LARGE SCALE GENOMIC DNA]</scope>
    <source>
        <strain evidence="2 3">09-40</strain>
    </source>
</reference>
<organism evidence="2 3">
    <name type="scientific">Cercospora beticola</name>
    <name type="common">Sugarbeet leaf spot fungus</name>
    <dbReference type="NCBI Taxonomy" id="122368"/>
    <lineage>
        <taxon>Eukaryota</taxon>
        <taxon>Fungi</taxon>
        <taxon>Dikarya</taxon>
        <taxon>Ascomycota</taxon>
        <taxon>Pezizomycotina</taxon>
        <taxon>Dothideomycetes</taxon>
        <taxon>Dothideomycetidae</taxon>
        <taxon>Mycosphaerellales</taxon>
        <taxon>Mycosphaerellaceae</taxon>
        <taxon>Cercospora</taxon>
    </lineage>
</organism>
<dbReference type="AlphaFoldDB" id="A0A2G5H867"/>
<proteinExistence type="predicted"/>
<feature type="region of interest" description="Disordered" evidence="1">
    <location>
        <begin position="105"/>
        <end position="201"/>
    </location>
</feature>
<gene>
    <name evidence="2" type="ORF">CB0940_07196</name>
</gene>